<dbReference type="Proteomes" id="UP000184600">
    <property type="component" value="Unassembled WGS sequence"/>
</dbReference>
<dbReference type="STRING" id="1117707.VQ7734_03576"/>
<evidence type="ECO:0000313" key="4">
    <source>
        <dbReference type="Proteomes" id="UP000184600"/>
    </source>
</evidence>
<dbReference type="RefSeq" id="WP_073585097.1">
    <property type="nucleotide sequence ID" value="NZ_AP024897.1"/>
</dbReference>
<dbReference type="Gene3D" id="3.40.50.2300">
    <property type="match status" value="1"/>
</dbReference>
<proteinExistence type="predicted"/>
<evidence type="ECO:0000256" key="1">
    <source>
        <dbReference type="PROSITE-ProRule" id="PRU00169"/>
    </source>
</evidence>
<accession>A0A1M7YZE0</accession>
<evidence type="ECO:0000313" key="3">
    <source>
        <dbReference type="EMBL" id="SHO57806.1"/>
    </source>
</evidence>
<dbReference type="AlphaFoldDB" id="A0A1M7YZE0"/>
<dbReference type="PANTHER" id="PTHR43228:SF1">
    <property type="entry name" value="TWO-COMPONENT RESPONSE REGULATOR ARR22"/>
    <property type="match status" value="1"/>
</dbReference>
<dbReference type="Pfam" id="PF00072">
    <property type="entry name" value="Response_reg"/>
    <property type="match status" value="1"/>
</dbReference>
<dbReference type="SMART" id="SM00448">
    <property type="entry name" value="REC"/>
    <property type="match status" value="1"/>
</dbReference>
<dbReference type="InterPro" id="IPR011006">
    <property type="entry name" value="CheY-like_superfamily"/>
</dbReference>
<sequence>MLKTDQSNKGQSAAQPLLNGKLILVVDDDPVFRRLTGGYLISQGCTVYEAANGVEGLQSLKYEVPDLVICDINMPVLNGLEFVEEVCQAYPSLPMIVISATEDISDVAKVLKFGIKDFLPKPIENYAYLGEALVNTLDDSANHIADQRDFASQWFRVDGGGEIPEEEQELHWHLEYLQQNPGAARDLLLALMPENDSSQGVWRCSYRLLQSADALPLVFDYIWSMNGQYAFYIVDSNSQTCCDGIATSLLVRALFHDYLRNQKSLSADLKDLADILEKGISCTRTACPISAIFGIANVVDGTLSILPAGMDCHWSNGHCSQHITGGVQLGHNCRKNFITQDLPLGDLTQLSASSLGVSSFSLNISRRQRPDI</sequence>
<organism evidence="3 4">
    <name type="scientific">Vibrio quintilis</name>
    <dbReference type="NCBI Taxonomy" id="1117707"/>
    <lineage>
        <taxon>Bacteria</taxon>
        <taxon>Pseudomonadati</taxon>
        <taxon>Pseudomonadota</taxon>
        <taxon>Gammaproteobacteria</taxon>
        <taxon>Vibrionales</taxon>
        <taxon>Vibrionaceae</taxon>
        <taxon>Vibrio</taxon>
    </lineage>
</organism>
<dbReference type="EMBL" id="FRFG01000048">
    <property type="protein sequence ID" value="SHO57806.1"/>
    <property type="molecule type" value="Genomic_DNA"/>
</dbReference>
<feature type="modified residue" description="4-aspartylphosphate" evidence="1">
    <location>
        <position position="71"/>
    </location>
</feature>
<dbReference type="OrthoDB" id="6399952at2"/>
<keyword evidence="4" id="KW-1185">Reference proteome</keyword>
<dbReference type="PROSITE" id="PS50110">
    <property type="entry name" value="RESPONSE_REGULATORY"/>
    <property type="match status" value="1"/>
</dbReference>
<dbReference type="GO" id="GO:0000160">
    <property type="term" value="P:phosphorelay signal transduction system"/>
    <property type="evidence" value="ECO:0007669"/>
    <property type="project" value="InterPro"/>
</dbReference>
<reference evidence="4" key="1">
    <citation type="submission" date="2016-12" db="EMBL/GenBank/DDBJ databases">
        <authorList>
            <person name="Rodrigo-Torres L."/>
            <person name="Arahal R.D."/>
            <person name="Lucena T."/>
        </authorList>
    </citation>
    <scope>NUCLEOTIDE SEQUENCE [LARGE SCALE GENOMIC DNA]</scope>
</reference>
<dbReference type="InterPro" id="IPR001789">
    <property type="entry name" value="Sig_transdc_resp-reg_receiver"/>
</dbReference>
<dbReference type="PANTHER" id="PTHR43228">
    <property type="entry name" value="TWO-COMPONENT RESPONSE REGULATOR"/>
    <property type="match status" value="1"/>
</dbReference>
<dbReference type="InterPro" id="IPR052048">
    <property type="entry name" value="ST_Response_Regulator"/>
</dbReference>
<name>A0A1M7YZE0_9VIBR</name>
<dbReference type="SUPFAM" id="SSF52172">
    <property type="entry name" value="CheY-like"/>
    <property type="match status" value="1"/>
</dbReference>
<keyword evidence="1" id="KW-0597">Phosphoprotein</keyword>
<feature type="domain" description="Response regulatory" evidence="2">
    <location>
        <begin position="22"/>
        <end position="136"/>
    </location>
</feature>
<protein>
    <submittedName>
        <fullName evidence="3">Regulator of RpoS</fullName>
    </submittedName>
</protein>
<evidence type="ECO:0000259" key="2">
    <source>
        <dbReference type="PROSITE" id="PS50110"/>
    </source>
</evidence>
<gene>
    <name evidence="3" type="primary">rssB</name>
    <name evidence="3" type="ORF">VQ7734_03576</name>
</gene>